<keyword evidence="6" id="KW-0597">Phosphoprotein</keyword>
<organism evidence="15 16">
    <name type="scientific">Pseudoluteimonas lycopersici</name>
    <dbReference type="NCBI Taxonomy" id="1324796"/>
    <lineage>
        <taxon>Bacteria</taxon>
        <taxon>Pseudomonadati</taxon>
        <taxon>Pseudomonadota</taxon>
        <taxon>Gammaproteobacteria</taxon>
        <taxon>Lysobacterales</taxon>
        <taxon>Lysobacteraceae</taxon>
        <taxon>Pseudoluteimonas</taxon>
    </lineage>
</organism>
<name>A0A516V4M3_9GAMM</name>
<evidence type="ECO:0000256" key="10">
    <source>
        <dbReference type="ARBA" id="ARBA00022989"/>
    </source>
</evidence>
<evidence type="ECO:0000256" key="8">
    <source>
        <dbReference type="ARBA" id="ARBA00022692"/>
    </source>
</evidence>
<dbReference type="PRINTS" id="PR00344">
    <property type="entry name" value="BCTRLSENSOR"/>
</dbReference>
<comment type="subcellular location">
    <subcellularLocation>
        <location evidence="2">Cell inner membrane</location>
        <topology evidence="2">Multi-pass membrane protein</topology>
    </subcellularLocation>
</comment>
<dbReference type="InterPro" id="IPR005467">
    <property type="entry name" value="His_kinase_dom"/>
</dbReference>
<evidence type="ECO:0000256" key="13">
    <source>
        <dbReference type="SAM" id="Phobius"/>
    </source>
</evidence>
<evidence type="ECO:0000313" key="16">
    <source>
        <dbReference type="Proteomes" id="UP000315891"/>
    </source>
</evidence>
<evidence type="ECO:0000256" key="5">
    <source>
        <dbReference type="ARBA" id="ARBA00022519"/>
    </source>
</evidence>
<dbReference type="SUPFAM" id="SSF47384">
    <property type="entry name" value="Homodimeric domain of signal transducing histidine kinase"/>
    <property type="match status" value="1"/>
</dbReference>
<comment type="catalytic activity">
    <reaction evidence="1">
        <text>ATP + protein L-histidine = ADP + protein N-phospho-L-histidine.</text>
        <dbReference type="EC" id="2.7.13.3"/>
    </reaction>
</comment>
<evidence type="ECO:0000256" key="11">
    <source>
        <dbReference type="ARBA" id="ARBA00023012"/>
    </source>
</evidence>
<dbReference type="Pfam" id="PF02518">
    <property type="entry name" value="HATPase_c"/>
    <property type="match status" value="1"/>
</dbReference>
<keyword evidence="5" id="KW-0997">Cell inner membrane</keyword>
<keyword evidence="4" id="KW-1003">Cell membrane</keyword>
<evidence type="ECO:0000256" key="3">
    <source>
        <dbReference type="ARBA" id="ARBA00012438"/>
    </source>
</evidence>
<evidence type="ECO:0000256" key="4">
    <source>
        <dbReference type="ARBA" id="ARBA00022475"/>
    </source>
</evidence>
<evidence type="ECO:0000256" key="1">
    <source>
        <dbReference type="ARBA" id="ARBA00000085"/>
    </source>
</evidence>
<dbReference type="GO" id="GO:0005886">
    <property type="term" value="C:plasma membrane"/>
    <property type="evidence" value="ECO:0007669"/>
    <property type="project" value="UniProtKB-SubCell"/>
</dbReference>
<dbReference type="PANTHER" id="PTHR44936:SF5">
    <property type="entry name" value="SENSOR HISTIDINE KINASE ENVZ"/>
    <property type="match status" value="1"/>
</dbReference>
<dbReference type="Gene3D" id="1.10.287.130">
    <property type="match status" value="1"/>
</dbReference>
<dbReference type="GO" id="GO:0000155">
    <property type="term" value="F:phosphorelay sensor kinase activity"/>
    <property type="evidence" value="ECO:0007669"/>
    <property type="project" value="InterPro"/>
</dbReference>
<evidence type="ECO:0000256" key="7">
    <source>
        <dbReference type="ARBA" id="ARBA00022679"/>
    </source>
</evidence>
<dbReference type="SMART" id="SM00388">
    <property type="entry name" value="HisKA"/>
    <property type="match status" value="1"/>
</dbReference>
<dbReference type="InterPro" id="IPR036097">
    <property type="entry name" value="HisK_dim/P_sf"/>
</dbReference>
<gene>
    <name evidence="15" type="ORF">FNZ56_06065</name>
</gene>
<evidence type="ECO:0000256" key="9">
    <source>
        <dbReference type="ARBA" id="ARBA00022777"/>
    </source>
</evidence>
<keyword evidence="7" id="KW-0808">Transferase</keyword>
<evidence type="ECO:0000313" key="15">
    <source>
        <dbReference type="EMBL" id="QDQ73463.1"/>
    </source>
</evidence>
<keyword evidence="16" id="KW-1185">Reference proteome</keyword>
<keyword evidence="10 13" id="KW-1133">Transmembrane helix</keyword>
<dbReference type="InterPro" id="IPR003661">
    <property type="entry name" value="HisK_dim/P_dom"/>
</dbReference>
<keyword evidence="12 13" id="KW-0472">Membrane</keyword>
<accession>A0A516V4M3</accession>
<dbReference type="InterPro" id="IPR004358">
    <property type="entry name" value="Sig_transdc_His_kin-like_C"/>
</dbReference>
<dbReference type="EC" id="2.7.13.3" evidence="3"/>
<feature type="transmembrane region" description="Helical" evidence="13">
    <location>
        <begin position="159"/>
        <end position="179"/>
    </location>
</feature>
<keyword evidence="11" id="KW-0902">Two-component regulatory system</keyword>
<dbReference type="OrthoDB" id="9804645at2"/>
<evidence type="ECO:0000259" key="14">
    <source>
        <dbReference type="PROSITE" id="PS50109"/>
    </source>
</evidence>
<dbReference type="InterPro" id="IPR050980">
    <property type="entry name" value="2C_sensor_his_kinase"/>
</dbReference>
<dbReference type="InterPro" id="IPR036890">
    <property type="entry name" value="HATPase_C_sf"/>
</dbReference>
<dbReference type="CDD" id="cd00082">
    <property type="entry name" value="HisKA"/>
    <property type="match status" value="1"/>
</dbReference>
<keyword evidence="9" id="KW-0418">Kinase</keyword>
<dbReference type="EMBL" id="CP041742">
    <property type="protein sequence ID" value="QDQ73463.1"/>
    <property type="molecule type" value="Genomic_DNA"/>
</dbReference>
<feature type="domain" description="Histidine kinase" evidence="14">
    <location>
        <begin position="240"/>
        <end position="432"/>
    </location>
</feature>
<dbReference type="Gene3D" id="3.30.565.10">
    <property type="entry name" value="Histidine kinase-like ATPase, C-terminal domain"/>
    <property type="match status" value="1"/>
</dbReference>
<dbReference type="InterPro" id="IPR003594">
    <property type="entry name" value="HATPase_dom"/>
</dbReference>
<evidence type="ECO:0000256" key="6">
    <source>
        <dbReference type="ARBA" id="ARBA00022553"/>
    </source>
</evidence>
<protein>
    <recommendedName>
        <fullName evidence="3">histidine kinase</fullName>
        <ecNumber evidence="3">2.7.13.3</ecNumber>
    </recommendedName>
</protein>
<dbReference type="SMART" id="SM00387">
    <property type="entry name" value="HATPase_c"/>
    <property type="match status" value="1"/>
</dbReference>
<proteinExistence type="predicted"/>
<sequence>MGRRLCLRPAGGRRMNRPVRGVFAQLVLVIALVLVGTIVLAVLLGRELTSRPPTVQLLHSIDAFAESVEALDRDQPAARTLELLRSNGLEVRTDPPVADSDQLSPWFSLIESRARNVLGDREVVAGRSARGDVLWLKLDTTQPLWVAFAQGARVGARQFSVLLLAGCALLVWLAAAYFARRLALPLRELAAAAPALMRGEDVGLGGAGAPREVRELQSVLLRASSEVREAASERVLMLAGISHDLRTPLTRVQYALALLPGTDPDLLEGMERDIGEIDAILSQFIAYARDGRDEAIETVDLAETCRNALAAAAFDWEIELAPQAPVRGRPMALLRAIENLVGNAERHGEPIFALSLQRGGDAWRIEIADQGPGLSADAARRARQPFVHDDSAGGTGLGLAIVERIARQHHGELQLHANTPRGLRAVLLLRDA</sequence>
<dbReference type="Pfam" id="PF00512">
    <property type="entry name" value="HisKA"/>
    <property type="match status" value="1"/>
</dbReference>
<dbReference type="PROSITE" id="PS50109">
    <property type="entry name" value="HIS_KIN"/>
    <property type="match status" value="1"/>
</dbReference>
<feature type="transmembrane region" description="Helical" evidence="13">
    <location>
        <begin position="21"/>
        <end position="44"/>
    </location>
</feature>
<dbReference type="AlphaFoldDB" id="A0A516V4M3"/>
<evidence type="ECO:0000256" key="12">
    <source>
        <dbReference type="ARBA" id="ARBA00023136"/>
    </source>
</evidence>
<reference evidence="15 16" key="1">
    <citation type="submission" date="2019-07" db="EMBL/GenBank/DDBJ databases">
        <title>Lysobacter weifangensis sp. nov., isolated from bensulfuron-methyl contaminated farmland soil.</title>
        <authorList>
            <person name="Zhao H."/>
        </authorList>
    </citation>
    <scope>NUCLEOTIDE SEQUENCE [LARGE SCALE GENOMIC DNA]</scope>
    <source>
        <strain evidence="15 16">CC-Bw-6</strain>
    </source>
</reference>
<dbReference type="Proteomes" id="UP000315891">
    <property type="component" value="Chromosome"/>
</dbReference>
<dbReference type="PANTHER" id="PTHR44936">
    <property type="entry name" value="SENSOR PROTEIN CREC"/>
    <property type="match status" value="1"/>
</dbReference>
<keyword evidence="8 13" id="KW-0812">Transmembrane</keyword>
<evidence type="ECO:0000256" key="2">
    <source>
        <dbReference type="ARBA" id="ARBA00004429"/>
    </source>
</evidence>
<dbReference type="SUPFAM" id="SSF55874">
    <property type="entry name" value="ATPase domain of HSP90 chaperone/DNA topoisomerase II/histidine kinase"/>
    <property type="match status" value="1"/>
</dbReference>